<evidence type="ECO:0000313" key="2">
    <source>
        <dbReference type="Proteomes" id="UP000004019"/>
    </source>
</evidence>
<sequence>MSELAHSEPDSAGCRRNFIAVRQKVLIVLWTFYKSTEQVPLLFNKFQIQFINEQL</sequence>
<accession>I8WF28</accession>
<protein>
    <submittedName>
        <fullName evidence="1">Uncharacterized protein</fullName>
    </submittedName>
</protein>
<gene>
    <name evidence="1" type="ORF">HMPREF1065_02882</name>
</gene>
<dbReference type="Proteomes" id="UP000004019">
    <property type="component" value="Unassembled WGS sequence"/>
</dbReference>
<dbReference type="HOGENOM" id="CLU_3022263_0_0_10"/>
<comment type="caution">
    <text evidence="1">The sequence shown here is derived from an EMBL/GenBank/DDBJ whole genome shotgun (WGS) entry which is preliminary data.</text>
</comment>
<name>I8WF28_9BACT</name>
<dbReference type="PATRIC" id="fig|997877.3.peg.3035"/>
<dbReference type="AlphaFoldDB" id="I8WF28"/>
<reference evidence="1 2" key="1">
    <citation type="submission" date="2012-02" db="EMBL/GenBank/DDBJ databases">
        <title>The Genome Sequence of Bacteroides dorei CL03T12C01.</title>
        <authorList>
            <consortium name="The Broad Institute Genome Sequencing Platform"/>
            <person name="Earl A."/>
            <person name="Ward D."/>
            <person name="Feldgarden M."/>
            <person name="Gevers D."/>
            <person name="Zitomersky N.L."/>
            <person name="Coyne M.J."/>
            <person name="Comstock L.E."/>
            <person name="Young S.K."/>
            <person name="Zeng Q."/>
            <person name="Gargeya S."/>
            <person name="Fitzgerald M."/>
            <person name="Haas B."/>
            <person name="Abouelleil A."/>
            <person name="Alvarado L."/>
            <person name="Arachchi H.M."/>
            <person name="Berlin A."/>
            <person name="Chapman S.B."/>
            <person name="Gearin G."/>
            <person name="Goldberg J."/>
            <person name="Griggs A."/>
            <person name="Gujja S."/>
            <person name="Hansen M."/>
            <person name="Heiman D."/>
            <person name="Howarth C."/>
            <person name="Larimer J."/>
            <person name="Lui A."/>
            <person name="MacDonald P.J.P."/>
            <person name="McCowen C."/>
            <person name="Montmayeur A."/>
            <person name="Murphy C."/>
            <person name="Neiman D."/>
            <person name="Pearson M."/>
            <person name="Priest M."/>
            <person name="Roberts A."/>
            <person name="Saif S."/>
            <person name="Shea T."/>
            <person name="Sisk P."/>
            <person name="Stolte C."/>
            <person name="Sykes S."/>
            <person name="Wortman J."/>
            <person name="Nusbaum C."/>
            <person name="Birren B."/>
        </authorList>
    </citation>
    <scope>NUCLEOTIDE SEQUENCE [LARGE SCALE GENOMIC DNA]</scope>
    <source>
        <strain evidence="1 2">CL03T12C01</strain>
    </source>
</reference>
<organism evidence="1 2">
    <name type="scientific">Phocaeicola dorei CL03T12C01</name>
    <dbReference type="NCBI Taxonomy" id="997877"/>
    <lineage>
        <taxon>Bacteria</taxon>
        <taxon>Pseudomonadati</taxon>
        <taxon>Bacteroidota</taxon>
        <taxon>Bacteroidia</taxon>
        <taxon>Bacteroidales</taxon>
        <taxon>Bacteroidaceae</taxon>
        <taxon>Phocaeicola</taxon>
    </lineage>
</organism>
<dbReference type="EMBL" id="AGXI01000018">
    <property type="protein sequence ID" value="EIY36412.1"/>
    <property type="molecule type" value="Genomic_DNA"/>
</dbReference>
<proteinExistence type="predicted"/>
<evidence type="ECO:0000313" key="1">
    <source>
        <dbReference type="EMBL" id="EIY36412.1"/>
    </source>
</evidence>